<dbReference type="Pfam" id="PF18962">
    <property type="entry name" value="Por_Secre_tail"/>
    <property type="match status" value="1"/>
</dbReference>
<comment type="caution">
    <text evidence="5">The sequence shown here is derived from an EMBL/GenBank/DDBJ whole genome shotgun (WGS) entry which is preliminary data.</text>
</comment>
<evidence type="ECO:0000256" key="2">
    <source>
        <dbReference type="ARBA" id="ARBA00022737"/>
    </source>
</evidence>
<reference evidence="5 6" key="1">
    <citation type="submission" date="2019-12" db="EMBL/GenBank/DDBJ databases">
        <authorList>
            <person name="Li J."/>
        </authorList>
    </citation>
    <scope>NUCLEOTIDE SEQUENCE [LARGE SCALE GENOMIC DNA]</scope>
    <source>
        <strain evidence="5 6">HL2-2</strain>
    </source>
</reference>
<dbReference type="PANTHER" id="PTHR12106:SF27">
    <property type="entry name" value="SORTILIN-RELATED RECEPTOR"/>
    <property type="match status" value="1"/>
</dbReference>
<dbReference type="InterPro" id="IPR050310">
    <property type="entry name" value="VPS10-sortilin"/>
</dbReference>
<evidence type="ECO:0000313" key="6">
    <source>
        <dbReference type="Proteomes" id="UP000478208"/>
    </source>
</evidence>
<dbReference type="Pfam" id="PF15902">
    <property type="entry name" value="Sortilin-Vps10"/>
    <property type="match status" value="1"/>
</dbReference>
<name>A0A6L6U7P7_9FLAO</name>
<dbReference type="SUPFAM" id="SSF110296">
    <property type="entry name" value="Oligoxyloglucan reducing end-specific cellobiohydrolase"/>
    <property type="match status" value="2"/>
</dbReference>
<sequence>MKKTITLFLFIVCFTSQQTFSQIEITGSSAYGRIFDLTYDSNIANKIYAVTLGNHILVSEDNGNNWSILYSMNLVSNGIIEQMKLSADGTALTFAVYKGNSTENAIVVYDIATASITKTFTLPNQLDLAYVSSYDFYDNNMDILLVDTNYPVGFDTEGKTFYTSDGGITWDMIYYTNNYDTVFLKKVAISPNDPNKLFLTRGNGSTNIDGGLFVSNDAGQNFTELLPGVVLDPITFHPTDNQTIYVGTGISFGSTTENVYKSTDGGSTFNIVPISWTSGILDNIVAIKINENNPSQILILEENEMVISEDAGVTWQNVVYLNEDPESYYYGLNASYNPQNSSEIVISANYKPLFSNDGGLTVASIPNPYFASTGKTAVFKNASVSSLYYGVQFGNIHRDLLTSTDTAYNIVPLNYFSNGGGAPYFVDQITPNRIFTLNSGFVGSSLTVSNDNGNTQNQLYSLFTNRFTALATYPTNTETVLAAFAGYDPSETILKKVDFSDINNVQATDVSLPVLNYINGILIDNTDKVTVAIGTEVYYTNDDGTTWVNSSAGLETLTANDLIYDLQQDPLNSNNLALATTSGVFISTDSGSTWNQKTTSIVHNVAFSTESQGVILASTYSSEVSLFHMYYSTDGGDNWETISNDLLLNVSASSSSYYFNADSVIAYVGTADLGLMEFTLDINALGLPQIASDQQMLSVFPNPSSNIVNIDVKNANINRITLYSLTGKMIKEFIGASTIDISSFSSGIYLMRVQDSNNKVNFKKIVRE</sequence>
<feature type="domain" description="Secretion system C-terminal sorting" evidence="4">
    <location>
        <begin position="699"/>
        <end position="766"/>
    </location>
</feature>
<dbReference type="GO" id="GO:0006892">
    <property type="term" value="P:post-Golgi vesicle-mediated transport"/>
    <property type="evidence" value="ECO:0007669"/>
    <property type="project" value="TreeGrafter"/>
</dbReference>
<feature type="domain" description="Sortilin N-terminal" evidence="3">
    <location>
        <begin position="536"/>
        <end position="646"/>
    </location>
</feature>
<dbReference type="PANTHER" id="PTHR12106">
    <property type="entry name" value="SORTILIN RELATED"/>
    <property type="match status" value="1"/>
</dbReference>
<evidence type="ECO:0000259" key="3">
    <source>
        <dbReference type="Pfam" id="PF15902"/>
    </source>
</evidence>
<keyword evidence="1" id="KW-0732">Signal</keyword>
<accession>A0A6L6U7P7</accession>
<evidence type="ECO:0000259" key="4">
    <source>
        <dbReference type="Pfam" id="PF18962"/>
    </source>
</evidence>
<proteinExistence type="predicted"/>
<gene>
    <name evidence="5" type="ORF">GN138_07650</name>
</gene>
<dbReference type="RefSeq" id="WP_157363201.1">
    <property type="nucleotide sequence ID" value="NZ_WOWS01000002.1"/>
</dbReference>
<evidence type="ECO:0000256" key="1">
    <source>
        <dbReference type="ARBA" id="ARBA00022729"/>
    </source>
</evidence>
<dbReference type="InterPro" id="IPR026444">
    <property type="entry name" value="Secre_tail"/>
</dbReference>
<dbReference type="CDD" id="cd15482">
    <property type="entry name" value="Sialidase_non-viral"/>
    <property type="match status" value="1"/>
</dbReference>
<dbReference type="Gene3D" id="2.130.10.10">
    <property type="entry name" value="YVTN repeat-like/Quinoprotein amine dehydrogenase"/>
    <property type="match status" value="3"/>
</dbReference>
<dbReference type="InterPro" id="IPR015943">
    <property type="entry name" value="WD40/YVTN_repeat-like_dom_sf"/>
</dbReference>
<keyword evidence="6" id="KW-1185">Reference proteome</keyword>
<dbReference type="Proteomes" id="UP000478208">
    <property type="component" value="Unassembled WGS sequence"/>
</dbReference>
<keyword evidence="2" id="KW-0677">Repeat</keyword>
<evidence type="ECO:0000313" key="5">
    <source>
        <dbReference type="EMBL" id="MUU78315.1"/>
    </source>
</evidence>
<dbReference type="EMBL" id="WOWS01000002">
    <property type="protein sequence ID" value="MUU78315.1"/>
    <property type="molecule type" value="Genomic_DNA"/>
</dbReference>
<dbReference type="InterPro" id="IPR031778">
    <property type="entry name" value="Sortilin_N"/>
</dbReference>
<dbReference type="AlphaFoldDB" id="A0A6L6U7P7"/>
<organism evidence="5 6">
    <name type="scientific">Winogradskyella endarachnes</name>
    <dbReference type="NCBI Taxonomy" id="2681965"/>
    <lineage>
        <taxon>Bacteria</taxon>
        <taxon>Pseudomonadati</taxon>
        <taxon>Bacteroidota</taxon>
        <taxon>Flavobacteriia</taxon>
        <taxon>Flavobacteriales</taxon>
        <taxon>Flavobacteriaceae</taxon>
        <taxon>Winogradskyella</taxon>
    </lineage>
</organism>
<dbReference type="GO" id="GO:0016020">
    <property type="term" value="C:membrane"/>
    <property type="evidence" value="ECO:0007669"/>
    <property type="project" value="TreeGrafter"/>
</dbReference>
<dbReference type="NCBIfam" id="TIGR04183">
    <property type="entry name" value="Por_Secre_tail"/>
    <property type="match status" value="1"/>
</dbReference>
<protein>
    <submittedName>
        <fullName evidence="5">T9SS type A sorting domain-containing protein</fullName>
    </submittedName>
</protein>